<reference evidence="2" key="1">
    <citation type="submission" date="2020-10" db="EMBL/GenBank/DDBJ databases">
        <title>Sequencing the genomes of 1000 actinobacteria strains.</title>
        <authorList>
            <person name="Klenk H.-P."/>
        </authorList>
    </citation>
    <scope>NUCLEOTIDE SEQUENCE</scope>
    <source>
        <strain evidence="2">DSM 46832</strain>
    </source>
</reference>
<comment type="caution">
    <text evidence="2">The sequence shown here is derived from an EMBL/GenBank/DDBJ whole genome shotgun (WGS) entry which is preliminary data.</text>
</comment>
<dbReference type="PANTHER" id="PTHR43689:SF8">
    <property type="entry name" value="ALPHA_BETA-HYDROLASES SUPERFAMILY PROTEIN"/>
    <property type="match status" value="1"/>
</dbReference>
<dbReference type="AlphaFoldDB" id="A0A927MFQ0"/>
<dbReference type="Gene3D" id="3.40.50.1820">
    <property type="entry name" value="alpha/beta hydrolase"/>
    <property type="match status" value="1"/>
</dbReference>
<proteinExistence type="predicted"/>
<keyword evidence="3" id="KW-1185">Reference proteome</keyword>
<dbReference type="InterPro" id="IPR000073">
    <property type="entry name" value="AB_hydrolase_1"/>
</dbReference>
<dbReference type="Pfam" id="PF12697">
    <property type="entry name" value="Abhydrolase_6"/>
    <property type="match status" value="1"/>
</dbReference>
<keyword evidence="2" id="KW-0378">Hydrolase</keyword>
<dbReference type="SUPFAM" id="SSF53474">
    <property type="entry name" value="alpha/beta-Hydrolases"/>
    <property type="match status" value="1"/>
</dbReference>
<evidence type="ECO:0000313" key="2">
    <source>
        <dbReference type="EMBL" id="MBE1490853.1"/>
    </source>
</evidence>
<feature type="domain" description="AB hydrolase-1" evidence="1">
    <location>
        <begin position="59"/>
        <end position="295"/>
    </location>
</feature>
<dbReference type="RefSeq" id="WP_192770058.1">
    <property type="nucleotide sequence ID" value="NZ_JADBEB010000001.1"/>
</dbReference>
<dbReference type="PANTHER" id="PTHR43689">
    <property type="entry name" value="HYDROLASE"/>
    <property type="match status" value="1"/>
</dbReference>
<evidence type="ECO:0000259" key="1">
    <source>
        <dbReference type="Pfam" id="PF12697"/>
    </source>
</evidence>
<dbReference type="GO" id="GO:0016787">
    <property type="term" value="F:hydrolase activity"/>
    <property type="evidence" value="ECO:0007669"/>
    <property type="project" value="UniProtKB-KW"/>
</dbReference>
<dbReference type="InterPro" id="IPR029058">
    <property type="entry name" value="AB_hydrolase_fold"/>
</dbReference>
<name>A0A927MFQ0_9ACTN</name>
<dbReference type="Proteomes" id="UP000649753">
    <property type="component" value="Unassembled WGS sequence"/>
</dbReference>
<gene>
    <name evidence="2" type="ORF">H4W31_006491</name>
</gene>
<accession>A0A927MFQ0</accession>
<dbReference type="PRINTS" id="PR00111">
    <property type="entry name" value="ABHYDROLASE"/>
</dbReference>
<sequence length="314" mass="34768">MNGAQRSYDEVTHWRGYQRFYAAHLRYDPGKAPREQWWRWRGTDVHLDRLVAPDAPVKLILVHGAGGYGRMLAPYARLFAHTSPVEVVAPDLIGYGLTGAGKRPVAYQDWIDCLADLVAAEQARDGRPVILFGASMGGMLAYSVAARGGVSGLIVTCLLDPRDVAVRMRMTRLPIMGRLAVPALHQMRALDRLRIPMRWVANMAAMSNNPSLTTLVATDPCGGGNLVPMRFLRTFLCSAPAVEPEEFTTCPVLMTHPAADRWTPLELSLPFYERIAATKRLRLLDEAGHLPIEEPGLTQLNHAVQDFVGQLLPR</sequence>
<evidence type="ECO:0000313" key="3">
    <source>
        <dbReference type="Proteomes" id="UP000649753"/>
    </source>
</evidence>
<organism evidence="2 3">
    <name type="scientific">Plantactinospora soyae</name>
    <dbReference type="NCBI Taxonomy" id="1544732"/>
    <lineage>
        <taxon>Bacteria</taxon>
        <taxon>Bacillati</taxon>
        <taxon>Actinomycetota</taxon>
        <taxon>Actinomycetes</taxon>
        <taxon>Micromonosporales</taxon>
        <taxon>Micromonosporaceae</taxon>
        <taxon>Plantactinospora</taxon>
    </lineage>
</organism>
<protein>
    <submittedName>
        <fullName evidence="2">Alpha-beta hydrolase superfamily lysophospholipase</fullName>
    </submittedName>
</protein>
<dbReference type="EMBL" id="JADBEB010000001">
    <property type="protein sequence ID" value="MBE1490853.1"/>
    <property type="molecule type" value="Genomic_DNA"/>
</dbReference>